<evidence type="ECO:0008006" key="4">
    <source>
        <dbReference type="Google" id="ProtNLM"/>
    </source>
</evidence>
<evidence type="ECO:0000313" key="3">
    <source>
        <dbReference type="Proteomes" id="UP000664835"/>
    </source>
</evidence>
<proteinExistence type="predicted"/>
<feature type="transmembrane region" description="Helical" evidence="1">
    <location>
        <begin position="21"/>
        <end position="41"/>
    </location>
</feature>
<comment type="caution">
    <text evidence="2">The sequence shown here is derived from an EMBL/GenBank/DDBJ whole genome shotgun (WGS) entry which is preliminary data.</text>
</comment>
<keyword evidence="1" id="KW-0812">Transmembrane</keyword>
<organism evidence="2 3">
    <name type="scientific">Thiomicrorhabdus marina</name>
    <dbReference type="NCBI Taxonomy" id="2818442"/>
    <lineage>
        <taxon>Bacteria</taxon>
        <taxon>Pseudomonadati</taxon>
        <taxon>Pseudomonadota</taxon>
        <taxon>Gammaproteobacteria</taxon>
        <taxon>Thiotrichales</taxon>
        <taxon>Piscirickettsiaceae</taxon>
        <taxon>Thiomicrorhabdus</taxon>
    </lineage>
</organism>
<keyword evidence="3" id="KW-1185">Reference proteome</keyword>
<protein>
    <recommendedName>
        <fullName evidence="4">Pilus assembly protein</fullName>
    </recommendedName>
</protein>
<evidence type="ECO:0000256" key="1">
    <source>
        <dbReference type="SAM" id="Phobius"/>
    </source>
</evidence>
<keyword evidence="1" id="KW-1133">Transmembrane helix</keyword>
<reference evidence="2 3" key="1">
    <citation type="submission" date="2021-03" db="EMBL/GenBank/DDBJ databases">
        <title>Thiomicrorhabdus sp.nov.,novel sulfur-oxidizing bacteria isolated from coastal sediment.</title>
        <authorList>
            <person name="Liu X."/>
        </authorList>
    </citation>
    <scope>NUCLEOTIDE SEQUENCE [LARGE SCALE GENOMIC DNA]</scope>
    <source>
        <strain evidence="2 3">6S2-11</strain>
    </source>
</reference>
<dbReference type="Proteomes" id="UP000664835">
    <property type="component" value="Unassembled WGS sequence"/>
</dbReference>
<evidence type="ECO:0000313" key="2">
    <source>
        <dbReference type="EMBL" id="MBO1927685.1"/>
    </source>
</evidence>
<dbReference type="EMBL" id="JAGETV010000015">
    <property type="protein sequence ID" value="MBO1927685.1"/>
    <property type="molecule type" value="Genomic_DNA"/>
</dbReference>
<name>A0ABS3Q7A1_9GAMM</name>
<accession>A0ABS3Q7A1</accession>
<gene>
    <name evidence="2" type="ORF">J3998_08865</name>
</gene>
<sequence length="172" mass="18437">MKYQITSAKRQSGAVMLETAYVLPILVGVVLFIVETLSYAMNSLIVNDVLTDAHLAIVDEVQEISALDDASAYSSVFGIYCDGGLVKLPLGSNDAIKTLVVNALTIKGVTLLESDPGTLNITSDTDSEYGFDHYVIRFNGTANTLTLPVFLNELLPMSVDTVISIKASCQTP</sequence>
<keyword evidence="1" id="KW-0472">Membrane</keyword>